<feature type="region of interest" description="Disordered" evidence="1">
    <location>
        <begin position="1"/>
        <end position="33"/>
    </location>
</feature>
<sequence length="67" mass="7281">MVVGSANQKEDTLVPPTFSGCKTTGAAAEREGVEDRQFRKLDIKKGPSMSQPLLMRRSGHCTSQSQT</sequence>
<evidence type="ECO:0000313" key="3">
    <source>
        <dbReference type="Proteomes" id="UP001642360"/>
    </source>
</evidence>
<reference evidence="2 3" key="1">
    <citation type="submission" date="2024-02" db="EMBL/GenBank/DDBJ databases">
        <authorList>
            <person name="Vignale AGUSTIN F."/>
            <person name="Sosa J E."/>
            <person name="Modenutti C."/>
        </authorList>
    </citation>
    <scope>NUCLEOTIDE SEQUENCE [LARGE SCALE GENOMIC DNA]</scope>
</reference>
<organism evidence="2 3">
    <name type="scientific">Ilex paraguariensis</name>
    <name type="common">yerba mate</name>
    <dbReference type="NCBI Taxonomy" id="185542"/>
    <lineage>
        <taxon>Eukaryota</taxon>
        <taxon>Viridiplantae</taxon>
        <taxon>Streptophyta</taxon>
        <taxon>Embryophyta</taxon>
        <taxon>Tracheophyta</taxon>
        <taxon>Spermatophyta</taxon>
        <taxon>Magnoliopsida</taxon>
        <taxon>eudicotyledons</taxon>
        <taxon>Gunneridae</taxon>
        <taxon>Pentapetalae</taxon>
        <taxon>asterids</taxon>
        <taxon>campanulids</taxon>
        <taxon>Aquifoliales</taxon>
        <taxon>Aquifoliaceae</taxon>
        <taxon>Ilex</taxon>
    </lineage>
</organism>
<protein>
    <submittedName>
        <fullName evidence="2">Uncharacterized protein</fullName>
    </submittedName>
</protein>
<dbReference type="Proteomes" id="UP001642360">
    <property type="component" value="Unassembled WGS sequence"/>
</dbReference>
<dbReference type="EMBL" id="CAUOFW020001825">
    <property type="protein sequence ID" value="CAK9148984.1"/>
    <property type="molecule type" value="Genomic_DNA"/>
</dbReference>
<evidence type="ECO:0000313" key="2">
    <source>
        <dbReference type="EMBL" id="CAK9148984.1"/>
    </source>
</evidence>
<accession>A0ABC8RVN9</accession>
<keyword evidence="3" id="KW-1185">Reference proteome</keyword>
<comment type="caution">
    <text evidence="2">The sequence shown here is derived from an EMBL/GenBank/DDBJ whole genome shotgun (WGS) entry which is preliminary data.</text>
</comment>
<gene>
    <name evidence="2" type="ORF">ILEXP_LOCUS16982</name>
</gene>
<dbReference type="AlphaFoldDB" id="A0ABC8RVN9"/>
<evidence type="ECO:0000256" key="1">
    <source>
        <dbReference type="SAM" id="MobiDB-lite"/>
    </source>
</evidence>
<name>A0ABC8RVN9_9AQUA</name>
<feature type="region of interest" description="Disordered" evidence="1">
    <location>
        <begin position="45"/>
        <end position="67"/>
    </location>
</feature>
<proteinExistence type="predicted"/>